<accession>A0A1Z4LJ01</accession>
<dbReference type="EMBL" id="AP018227">
    <property type="protein sequence ID" value="BAY81213.1"/>
    <property type="molecule type" value="Genomic_DNA"/>
</dbReference>
<dbReference type="Proteomes" id="UP000218418">
    <property type="component" value="Chromosome"/>
</dbReference>
<proteinExistence type="predicted"/>
<name>A0A1Z4LJ01_9CYAN</name>
<organism evidence="1 2">
    <name type="scientific">Calothrix parasitica NIES-267</name>
    <dbReference type="NCBI Taxonomy" id="1973488"/>
    <lineage>
        <taxon>Bacteria</taxon>
        <taxon>Bacillati</taxon>
        <taxon>Cyanobacteriota</taxon>
        <taxon>Cyanophyceae</taxon>
        <taxon>Nostocales</taxon>
        <taxon>Calotrichaceae</taxon>
        <taxon>Calothrix</taxon>
    </lineage>
</organism>
<keyword evidence="2" id="KW-1185">Reference proteome</keyword>
<protein>
    <submittedName>
        <fullName evidence="1">Uncharacterized protein</fullName>
    </submittedName>
</protein>
<evidence type="ECO:0000313" key="2">
    <source>
        <dbReference type="Proteomes" id="UP000218418"/>
    </source>
</evidence>
<gene>
    <name evidence="1" type="ORF">NIES267_06880</name>
</gene>
<evidence type="ECO:0000313" key="1">
    <source>
        <dbReference type="EMBL" id="BAY81213.1"/>
    </source>
</evidence>
<reference evidence="1 2" key="1">
    <citation type="submission" date="2017-06" db="EMBL/GenBank/DDBJ databases">
        <title>Genome sequencing of cyanobaciteial culture collection at National Institute for Environmental Studies (NIES).</title>
        <authorList>
            <person name="Hirose Y."/>
            <person name="Shimura Y."/>
            <person name="Fujisawa T."/>
            <person name="Nakamura Y."/>
            <person name="Kawachi M."/>
        </authorList>
    </citation>
    <scope>NUCLEOTIDE SEQUENCE [LARGE SCALE GENOMIC DNA]</scope>
    <source>
        <strain evidence="1 2">NIES-267</strain>
    </source>
</reference>
<sequence length="56" mass="6725">MKYKFSSRQSKQLESSLSLTNYVVHLQQHMTDSRFKQDLNYQSQARLELLASRQKF</sequence>
<dbReference type="AlphaFoldDB" id="A0A1Z4LJ01"/>